<proteinExistence type="predicted"/>
<comment type="caution">
    <text evidence="1">The sequence shown here is derived from an EMBL/GenBank/DDBJ whole genome shotgun (WGS) entry which is preliminary data.</text>
</comment>
<evidence type="ECO:0000313" key="2">
    <source>
        <dbReference type="Proteomes" id="UP001162992"/>
    </source>
</evidence>
<keyword evidence="2" id="KW-1185">Reference proteome</keyword>
<dbReference type="Proteomes" id="UP001162992">
    <property type="component" value="Chromosome 18"/>
</dbReference>
<accession>A0ACC2AYS7</accession>
<sequence length="122" mass="14499">MYMFYHSNSYYIIVALPIQSPSDNLVYEACKLHHHFCHCIYLLSHYKNKFLGIYIALHTNSCLKKYDFNIFHVCLYWLVRGFACQIFCLWCSLIAISWSVWPTKNYILCRLGFDHAVKKSLS</sequence>
<dbReference type="EMBL" id="CM055109">
    <property type="protein sequence ID" value="KAJ7522674.1"/>
    <property type="molecule type" value="Genomic_DNA"/>
</dbReference>
<protein>
    <submittedName>
        <fullName evidence="1">Uncharacterized protein</fullName>
    </submittedName>
</protein>
<gene>
    <name evidence="1" type="ORF">O6H91_18G021900</name>
</gene>
<organism evidence="1 2">
    <name type="scientific">Diphasiastrum complanatum</name>
    <name type="common">Issler's clubmoss</name>
    <name type="synonym">Lycopodium complanatum</name>
    <dbReference type="NCBI Taxonomy" id="34168"/>
    <lineage>
        <taxon>Eukaryota</taxon>
        <taxon>Viridiplantae</taxon>
        <taxon>Streptophyta</taxon>
        <taxon>Embryophyta</taxon>
        <taxon>Tracheophyta</taxon>
        <taxon>Lycopodiopsida</taxon>
        <taxon>Lycopodiales</taxon>
        <taxon>Lycopodiaceae</taxon>
        <taxon>Lycopodioideae</taxon>
        <taxon>Diphasiastrum</taxon>
    </lineage>
</organism>
<evidence type="ECO:0000313" key="1">
    <source>
        <dbReference type="EMBL" id="KAJ7522674.1"/>
    </source>
</evidence>
<name>A0ACC2AYS7_DIPCM</name>
<reference evidence="2" key="1">
    <citation type="journal article" date="2024" name="Proc. Natl. Acad. Sci. U.S.A.">
        <title>Extraordinary preservation of gene collinearity over three hundred million years revealed in homosporous lycophytes.</title>
        <authorList>
            <person name="Li C."/>
            <person name="Wickell D."/>
            <person name="Kuo L.Y."/>
            <person name="Chen X."/>
            <person name="Nie B."/>
            <person name="Liao X."/>
            <person name="Peng D."/>
            <person name="Ji J."/>
            <person name="Jenkins J."/>
            <person name="Williams M."/>
            <person name="Shu S."/>
            <person name="Plott C."/>
            <person name="Barry K."/>
            <person name="Rajasekar S."/>
            <person name="Grimwood J."/>
            <person name="Han X."/>
            <person name="Sun S."/>
            <person name="Hou Z."/>
            <person name="He W."/>
            <person name="Dai G."/>
            <person name="Sun C."/>
            <person name="Schmutz J."/>
            <person name="Leebens-Mack J.H."/>
            <person name="Li F.W."/>
            <person name="Wang L."/>
        </authorList>
    </citation>
    <scope>NUCLEOTIDE SEQUENCE [LARGE SCALE GENOMIC DNA]</scope>
    <source>
        <strain evidence="2">cv. PW_Plant_1</strain>
    </source>
</reference>